<reference evidence="5" key="1">
    <citation type="journal article" date="2012" name="PLoS Genet.">
        <title>The genomes of the fungal plant pathogens Cladosporium fulvum and Dothistroma septosporum reveal adaptation to different hosts and lifestyles but also signatures of common ancestry.</title>
        <authorList>
            <person name="de Wit P.J.G.M."/>
            <person name="van der Burgt A."/>
            <person name="Oekmen B."/>
            <person name="Stergiopoulos I."/>
            <person name="Abd-Elsalam K.A."/>
            <person name="Aerts A.L."/>
            <person name="Bahkali A.H."/>
            <person name="Beenen H.G."/>
            <person name="Chettri P."/>
            <person name="Cox M.P."/>
            <person name="Datema E."/>
            <person name="de Vries R.P."/>
            <person name="Dhillon B."/>
            <person name="Ganley A.R."/>
            <person name="Griffiths S.A."/>
            <person name="Guo Y."/>
            <person name="Hamelin R.C."/>
            <person name="Henrissat B."/>
            <person name="Kabir M.S."/>
            <person name="Jashni M.K."/>
            <person name="Kema G."/>
            <person name="Klaubauf S."/>
            <person name="Lapidus A."/>
            <person name="Levasseur A."/>
            <person name="Lindquist E."/>
            <person name="Mehrabi R."/>
            <person name="Ohm R.A."/>
            <person name="Owen T.J."/>
            <person name="Salamov A."/>
            <person name="Schwelm A."/>
            <person name="Schijlen E."/>
            <person name="Sun H."/>
            <person name="van den Burg H.A."/>
            <person name="van Ham R.C.H.J."/>
            <person name="Zhang S."/>
            <person name="Goodwin S.B."/>
            <person name="Grigoriev I.V."/>
            <person name="Collemare J."/>
            <person name="Bradshaw R.E."/>
        </authorList>
    </citation>
    <scope>NUCLEOTIDE SEQUENCE [LARGE SCALE GENOMIC DNA]</scope>
    <source>
        <strain evidence="5">NZE10 / CBS 128990</strain>
    </source>
</reference>
<dbReference type="Pfam" id="PF02182">
    <property type="entry name" value="SAD_SRA"/>
    <property type="match status" value="1"/>
</dbReference>
<dbReference type="SUPFAM" id="SSF88697">
    <property type="entry name" value="PUA domain-like"/>
    <property type="match status" value="1"/>
</dbReference>
<dbReference type="SMART" id="SM00466">
    <property type="entry name" value="SRA"/>
    <property type="match status" value="1"/>
</dbReference>
<dbReference type="Proteomes" id="UP000016933">
    <property type="component" value="Unassembled WGS sequence"/>
</dbReference>
<dbReference type="InterPro" id="IPR045134">
    <property type="entry name" value="UHRF1/2-like"/>
</dbReference>
<evidence type="ECO:0000313" key="5">
    <source>
        <dbReference type="Proteomes" id="UP000016933"/>
    </source>
</evidence>
<name>M2WLN0_DOTSN</name>
<dbReference type="eggNOG" id="ENOG502QRDQ">
    <property type="taxonomic scope" value="Eukaryota"/>
</dbReference>
<organism evidence="4 5">
    <name type="scientific">Dothistroma septosporum (strain NZE10 / CBS 128990)</name>
    <name type="common">Red band needle blight fungus</name>
    <name type="synonym">Mycosphaerella pini</name>
    <dbReference type="NCBI Taxonomy" id="675120"/>
    <lineage>
        <taxon>Eukaryota</taxon>
        <taxon>Fungi</taxon>
        <taxon>Dikarya</taxon>
        <taxon>Ascomycota</taxon>
        <taxon>Pezizomycotina</taxon>
        <taxon>Dothideomycetes</taxon>
        <taxon>Dothideomycetidae</taxon>
        <taxon>Mycosphaerellales</taxon>
        <taxon>Mycosphaerellaceae</taxon>
        <taxon>Dothistroma</taxon>
    </lineage>
</organism>
<evidence type="ECO:0000256" key="2">
    <source>
        <dbReference type="PROSITE-ProRule" id="PRU00358"/>
    </source>
</evidence>
<feature type="domain" description="YDG" evidence="3">
    <location>
        <begin position="49"/>
        <end position="190"/>
    </location>
</feature>
<dbReference type="GO" id="GO:0061630">
    <property type="term" value="F:ubiquitin protein ligase activity"/>
    <property type="evidence" value="ECO:0007669"/>
    <property type="project" value="TreeGrafter"/>
</dbReference>
<dbReference type="GO" id="GO:0005634">
    <property type="term" value="C:nucleus"/>
    <property type="evidence" value="ECO:0007669"/>
    <property type="project" value="UniProtKB-SubCell"/>
</dbReference>
<evidence type="ECO:0000259" key="3">
    <source>
        <dbReference type="PROSITE" id="PS51015"/>
    </source>
</evidence>
<dbReference type="OrthoDB" id="2270193at2759"/>
<proteinExistence type="predicted"/>
<protein>
    <recommendedName>
        <fullName evidence="3">YDG domain-containing protein</fullName>
    </recommendedName>
</protein>
<keyword evidence="5" id="KW-1185">Reference proteome</keyword>
<dbReference type="PANTHER" id="PTHR14140">
    <property type="entry name" value="E3 UBIQUITIN-PROTEIN LIGASE UHRF-RELATED"/>
    <property type="match status" value="1"/>
</dbReference>
<dbReference type="OMA" id="YENIDNG"/>
<evidence type="ECO:0000256" key="1">
    <source>
        <dbReference type="ARBA" id="ARBA00023242"/>
    </source>
</evidence>
<keyword evidence="1 2" id="KW-0539">Nucleus</keyword>
<dbReference type="HOGENOM" id="CLU_1152319_0_0_1"/>
<dbReference type="GO" id="GO:0044027">
    <property type="term" value="P:negative regulation of gene expression via chromosomal CpG island methylation"/>
    <property type="evidence" value="ECO:0007669"/>
    <property type="project" value="TreeGrafter"/>
</dbReference>
<dbReference type="PANTHER" id="PTHR14140:SF27">
    <property type="entry name" value="OS04G0289800 PROTEIN"/>
    <property type="match status" value="1"/>
</dbReference>
<comment type="subcellular location">
    <subcellularLocation>
        <location evidence="2">Nucleus</location>
    </subcellularLocation>
</comment>
<accession>M2WLN0</accession>
<dbReference type="Gene3D" id="2.30.280.10">
    <property type="entry name" value="SRA-YDG"/>
    <property type="match status" value="1"/>
</dbReference>
<reference evidence="4 5" key="2">
    <citation type="journal article" date="2012" name="PLoS Pathog.">
        <title>Diverse lifestyles and strategies of plant pathogenesis encoded in the genomes of eighteen Dothideomycetes fungi.</title>
        <authorList>
            <person name="Ohm R.A."/>
            <person name="Feau N."/>
            <person name="Henrissat B."/>
            <person name="Schoch C.L."/>
            <person name="Horwitz B.A."/>
            <person name="Barry K.W."/>
            <person name="Condon B.J."/>
            <person name="Copeland A.C."/>
            <person name="Dhillon B."/>
            <person name="Glaser F."/>
            <person name="Hesse C.N."/>
            <person name="Kosti I."/>
            <person name="LaButti K."/>
            <person name="Lindquist E.A."/>
            <person name="Lucas S."/>
            <person name="Salamov A.A."/>
            <person name="Bradshaw R.E."/>
            <person name="Ciuffetti L."/>
            <person name="Hamelin R.C."/>
            <person name="Kema G.H.J."/>
            <person name="Lawrence C."/>
            <person name="Scott J.A."/>
            <person name="Spatafora J.W."/>
            <person name="Turgeon B.G."/>
            <person name="de Wit P.J.G.M."/>
            <person name="Zhong S."/>
            <person name="Goodwin S.B."/>
            <person name="Grigoriev I.V."/>
        </authorList>
    </citation>
    <scope>NUCLEOTIDE SEQUENCE [LARGE SCALE GENOMIC DNA]</scope>
    <source>
        <strain evidence="5">NZE10 / CBS 128990</strain>
    </source>
</reference>
<dbReference type="InterPro" id="IPR036987">
    <property type="entry name" value="SRA-YDG_sf"/>
</dbReference>
<gene>
    <name evidence="4" type="ORF">DOTSEDRAFT_53894</name>
</gene>
<dbReference type="InterPro" id="IPR015947">
    <property type="entry name" value="PUA-like_sf"/>
</dbReference>
<dbReference type="GO" id="GO:0016567">
    <property type="term" value="P:protein ubiquitination"/>
    <property type="evidence" value="ECO:0007669"/>
    <property type="project" value="TreeGrafter"/>
</dbReference>
<evidence type="ECO:0000313" key="4">
    <source>
        <dbReference type="EMBL" id="EME42928.1"/>
    </source>
</evidence>
<dbReference type="PROSITE" id="PS51015">
    <property type="entry name" value="YDG"/>
    <property type="match status" value="1"/>
</dbReference>
<dbReference type="InterPro" id="IPR003105">
    <property type="entry name" value="SRA_YDG"/>
</dbReference>
<dbReference type="STRING" id="675120.M2WLN0"/>
<dbReference type="AlphaFoldDB" id="M2WLN0"/>
<dbReference type="EMBL" id="KB446540">
    <property type="protein sequence ID" value="EME42928.1"/>
    <property type="molecule type" value="Genomic_DNA"/>
</dbReference>
<sequence length="224" mass="25198">MASVMAPSSSHPIWGLNGIMHGMALKRNGRRTIVMNPQYKHLQRPAKVYGHNDITVGRWFPYQLCAVWHGAHGASQARISGDQTQGAYSIIVSCEHEDLDRDLGELLYYSGSNSHTDTNPRSPPPSRDGTLCLHAPLASQRPVRVLRSHSGRSPFAPTKGLRYDGLYRVTGLSTPRNMKGGLYEQFRLERIGVEEDELQVSIERCKVRPNGQDLRDYERIEQGY</sequence>